<proteinExistence type="predicted"/>
<reference evidence="1" key="2">
    <citation type="submission" date="2022-01" db="EMBL/GenBank/DDBJ databases">
        <authorList>
            <person name="Yamashiro T."/>
            <person name="Shiraishi A."/>
            <person name="Satake H."/>
            <person name="Nakayama K."/>
        </authorList>
    </citation>
    <scope>NUCLEOTIDE SEQUENCE</scope>
</reference>
<name>A0ABQ5H6G2_9ASTR</name>
<evidence type="ECO:0000313" key="1">
    <source>
        <dbReference type="EMBL" id="GJT83478.1"/>
    </source>
</evidence>
<comment type="caution">
    <text evidence="1">The sequence shown here is derived from an EMBL/GenBank/DDBJ whole genome shotgun (WGS) entry which is preliminary data.</text>
</comment>
<evidence type="ECO:0000313" key="2">
    <source>
        <dbReference type="Proteomes" id="UP001151760"/>
    </source>
</evidence>
<gene>
    <name evidence="1" type="ORF">Tco_1057820</name>
</gene>
<reference evidence="1" key="1">
    <citation type="journal article" date="2022" name="Int. J. Mol. Sci.">
        <title>Draft Genome of Tanacetum Coccineum: Genomic Comparison of Closely Related Tanacetum-Family Plants.</title>
        <authorList>
            <person name="Yamashiro T."/>
            <person name="Shiraishi A."/>
            <person name="Nakayama K."/>
            <person name="Satake H."/>
        </authorList>
    </citation>
    <scope>NUCLEOTIDE SEQUENCE</scope>
</reference>
<sequence>MDDPNITMEEYIRLEEERAQRHGQTFNWQTTTFRKVKYYEDEDDYFADFEAKFLAIVLGNINAVTSPSPEIPYYKSAQGTTMREYEAGKEDSEIEFPAIVLDNTSTSDTTVSYEPTLLLVVHDLCWLFKQFLSVVLTIPTGPVFLLVERNCIKISDSFATTQQQSVTALVTDLRQKYGH</sequence>
<dbReference type="Proteomes" id="UP001151760">
    <property type="component" value="Unassembled WGS sequence"/>
</dbReference>
<protein>
    <submittedName>
        <fullName evidence="1">Uncharacterized protein</fullName>
    </submittedName>
</protein>
<keyword evidence="2" id="KW-1185">Reference proteome</keyword>
<organism evidence="1 2">
    <name type="scientific">Tanacetum coccineum</name>
    <dbReference type="NCBI Taxonomy" id="301880"/>
    <lineage>
        <taxon>Eukaryota</taxon>
        <taxon>Viridiplantae</taxon>
        <taxon>Streptophyta</taxon>
        <taxon>Embryophyta</taxon>
        <taxon>Tracheophyta</taxon>
        <taxon>Spermatophyta</taxon>
        <taxon>Magnoliopsida</taxon>
        <taxon>eudicotyledons</taxon>
        <taxon>Gunneridae</taxon>
        <taxon>Pentapetalae</taxon>
        <taxon>asterids</taxon>
        <taxon>campanulids</taxon>
        <taxon>Asterales</taxon>
        <taxon>Asteraceae</taxon>
        <taxon>Asteroideae</taxon>
        <taxon>Anthemideae</taxon>
        <taxon>Anthemidinae</taxon>
        <taxon>Tanacetum</taxon>
    </lineage>
</organism>
<dbReference type="EMBL" id="BQNB010019267">
    <property type="protein sequence ID" value="GJT83478.1"/>
    <property type="molecule type" value="Genomic_DNA"/>
</dbReference>
<accession>A0ABQ5H6G2</accession>